<feature type="compositionally biased region" description="Low complexity" evidence="1">
    <location>
        <begin position="65"/>
        <end position="78"/>
    </location>
</feature>
<proteinExistence type="predicted"/>
<protein>
    <submittedName>
        <fullName evidence="2">Uncharacterized protein</fullName>
    </submittedName>
</protein>
<evidence type="ECO:0000313" key="3">
    <source>
        <dbReference type="Proteomes" id="UP000770717"/>
    </source>
</evidence>
<dbReference type="PANTHER" id="PTHR16276:SF1">
    <property type="entry name" value="SMALL RIBOSOMAL SUBUNIT PROTEIN MS39"/>
    <property type="match status" value="1"/>
</dbReference>
<dbReference type="AlphaFoldDB" id="A0A8J6F2P1"/>
<accession>A0A8J6F2P1</accession>
<dbReference type="GO" id="GO:0019843">
    <property type="term" value="F:rRNA binding"/>
    <property type="evidence" value="ECO:0007669"/>
    <property type="project" value="InterPro"/>
</dbReference>
<organism evidence="2 3">
    <name type="scientific">Eleutherodactylus coqui</name>
    <name type="common">Puerto Rican coqui</name>
    <dbReference type="NCBI Taxonomy" id="57060"/>
    <lineage>
        <taxon>Eukaryota</taxon>
        <taxon>Metazoa</taxon>
        <taxon>Chordata</taxon>
        <taxon>Craniata</taxon>
        <taxon>Vertebrata</taxon>
        <taxon>Euteleostomi</taxon>
        <taxon>Amphibia</taxon>
        <taxon>Batrachia</taxon>
        <taxon>Anura</taxon>
        <taxon>Neobatrachia</taxon>
        <taxon>Hyloidea</taxon>
        <taxon>Eleutherodactylidae</taxon>
        <taxon>Eleutherodactylinae</taxon>
        <taxon>Eleutherodactylus</taxon>
        <taxon>Eleutherodactylus</taxon>
    </lineage>
</organism>
<keyword evidence="3" id="KW-1185">Reference proteome</keyword>
<dbReference type="Proteomes" id="UP000770717">
    <property type="component" value="Unassembled WGS sequence"/>
</dbReference>
<dbReference type="GO" id="GO:0005739">
    <property type="term" value="C:mitochondrion"/>
    <property type="evidence" value="ECO:0007669"/>
    <property type="project" value="InterPro"/>
</dbReference>
<dbReference type="EMBL" id="WNTK01000007">
    <property type="protein sequence ID" value="KAG9479485.1"/>
    <property type="molecule type" value="Genomic_DNA"/>
</dbReference>
<feature type="region of interest" description="Disordered" evidence="1">
    <location>
        <begin position="54"/>
        <end position="78"/>
    </location>
</feature>
<evidence type="ECO:0000256" key="1">
    <source>
        <dbReference type="SAM" id="MobiDB-lite"/>
    </source>
</evidence>
<reference evidence="2" key="1">
    <citation type="thesis" date="2020" institute="ProQuest LLC" country="789 East Eisenhower Parkway, Ann Arbor, MI, USA">
        <title>Comparative Genomics and Chromosome Evolution.</title>
        <authorList>
            <person name="Mudd A.B."/>
        </authorList>
    </citation>
    <scope>NUCLEOTIDE SEQUENCE</scope>
    <source>
        <strain evidence="2">HN-11 Male</strain>
        <tissue evidence="2">Kidney and liver</tissue>
    </source>
</reference>
<feature type="non-terminal residue" evidence="2">
    <location>
        <position position="78"/>
    </location>
</feature>
<comment type="caution">
    <text evidence="2">The sequence shown here is derived from an EMBL/GenBank/DDBJ whole genome shotgun (WGS) entry which is preliminary data.</text>
</comment>
<gene>
    <name evidence="2" type="ORF">GDO78_011493</name>
</gene>
<evidence type="ECO:0000313" key="2">
    <source>
        <dbReference type="EMBL" id="KAG9479485.1"/>
    </source>
</evidence>
<dbReference type="GO" id="GO:0032543">
    <property type="term" value="P:mitochondrial translation"/>
    <property type="evidence" value="ECO:0007669"/>
    <property type="project" value="InterPro"/>
</dbReference>
<dbReference type="PANTHER" id="PTHR16276">
    <property type="entry name" value="PENTATRICOPEPTIDE REPEAT DOMAIN-CONTAINING PROTEIN 3"/>
    <property type="match status" value="1"/>
</dbReference>
<name>A0A8J6F2P1_ELECQ</name>
<sequence>SNVITELLDGAKAAGSSAKAVDLVQLAASFSLPDTTQIAERVLKDFTLTEEQRITLEDLTPRSGSNSNSDSSSSSDND</sequence>
<dbReference type="InterPro" id="IPR037387">
    <property type="entry name" value="PTCD3"/>
</dbReference>
<dbReference type="GO" id="GO:0043024">
    <property type="term" value="F:ribosomal small subunit binding"/>
    <property type="evidence" value="ECO:0007669"/>
    <property type="project" value="InterPro"/>
</dbReference>